<dbReference type="Pfam" id="PF20329">
    <property type="entry name" value="DUF6624"/>
    <property type="match status" value="1"/>
</dbReference>
<dbReference type="RefSeq" id="WP_321562165.1">
    <property type="nucleotide sequence ID" value="NZ_CP139558.1"/>
</dbReference>
<name>A0ABZ0TJM3_9SPHI</name>
<reference evidence="1 2" key="1">
    <citation type="submission" date="2023-11" db="EMBL/GenBank/DDBJ databases">
        <title>Analysis of the Genomes of Mucilaginibacter gossypii cycad 4 and M. sabulilitoris SNA2: microbes with the potential for plant growth promotion.</title>
        <authorList>
            <person name="Hirsch A.M."/>
            <person name="Humm E."/>
            <person name="Rubbi M."/>
            <person name="Del Vecchio G."/>
            <person name="Ha S.M."/>
            <person name="Pellegrini M."/>
            <person name="Gunsalus R.P."/>
        </authorList>
    </citation>
    <scope>NUCLEOTIDE SEQUENCE [LARGE SCALE GENOMIC DNA]</scope>
    <source>
        <strain evidence="1 2">SNA2</strain>
    </source>
</reference>
<proteinExistence type="predicted"/>
<dbReference type="Proteomes" id="UP001324380">
    <property type="component" value="Chromosome"/>
</dbReference>
<organism evidence="1 2">
    <name type="scientific">Mucilaginibacter sabulilitoris</name>
    <dbReference type="NCBI Taxonomy" id="1173583"/>
    <lineage>
        <taxon>Bacteria</taxon>
        <taxon>Pseudomonadati</taxon>
        <taxon>Bacteroidota</taxon>
        <taxon>Sphingobacteriia</taxon>
        <taxon>Sphingobacteriales</taxon>
        <taxon>Sphingobacteriaceae</taxon>
        <taxon>Mucilaginibacter</taxon>
    </lineage>
</organism>
<dbReference type="EMBL" id="CP139558">
    <property type="protein sequence ID" value="WPU93009.1"/>
    <property type="molecule type" value="Genomic_DNA"/>
</dbReference>
<evidence type="ECO:0000313" key="1">
    <source>
        <dbReference type="EMBL" id="WPU93009.1"/>
    </source>
</evidence>
<protein>
    <submittedName>
        <fullName evidence="1">DUF6624 domain-containing protein</fullName>
    </submittedName>
</protein>
<keyword evidence="2" id="KW-1185">Reference proteome</keyword>
<dbReference type="InterPro" id="IPR046732">
    <property type="entry name" value="DUF6624"/>
</dbReference>
<sequence length="201" mass="23663">MKSILIKIAFLIALMSGYFIVAPLAQTGKKNTALINQIDTMFKYDQFWRKEYLKVQRKEKSVYSDETIQRKWSETDRANEIKAKKIIRKFGYPGYNLIGETSNDFWAIIQHCDDDVPFQEHVLSLMKKEIDKSNASKRNYAYLADRILINKNQKQIYGTQLSRNDKTGKFLPFPLKYPQSVDKLRKQMDLEPLADYVKNFE</sequence>
<accession>A0ABZ0TJM3</accession>
<evidence type="ECO:0000313" key="2">
    <source>
        <dbReference type="Proteomes" id="UP001324380"/>
    </source>
</evidence>
<gene>
    <name evidence="1" type="ORF">SNE25_27175</name>
</gene>